<evidence type="ECO:0000256" key="1">
    <source>
        <dbReference type="ARBA" id="ARBA00022729"/>
    </source>
</evidence>
<gene>
    <name evidence="3" type="ORF">EV194_11147</name>
</gene>
<comment type="caution">
    <text evidence="3">The sequence shown here is derived from an EMBL/GenBank/DDBJ whole genome shotgun (WGS) entry which is preliminary data.</text>
</comment>
<dbReference type="Proteomes" id="UP000295221">
    <property type="component" value="Unassembled WGS sequence"/>
</dbReference>
<dbReference type="AlphaFoldDB" id="A0A4R2GG42"/>
<evidence type="ECO:0000313" key="3">
    <source>
        <dbReference type="EMBL" id="TCO06931.1"/>
    </source>
</evidence>
<organism evidence="3 4">
    <name type="scientific">Natronoflexus pectinivorans</name>
    <dbReference type="NCBI Taxonomy" id="682526"/>
    <lineage>
        <taxon>Bacteria</taxon>
        <taxon>Pseudomonadati</taxon>
        <taxon>Bacteroidota</taxon>
        <taxon>Bacteroidia</taxon>
        <taxon>Marinilabiliales</taxon>
        <taxon>Marinilabiliaceae</taxon>
        <taxon>Natronoflexus</taxon>
    </lineage>
</organism>
<accession>A0A4R2GG42</accession>
<keyword evidence="3" id="KW-0449">Lipoprotein</keyword>
<dbReference type="RefSeq" id="WP_132434525.1">
    <property type="nucleotide sequence ID" value="NZ_SLWK01000011.1"/>
</dbReference>
<keyword evidence="1 2" id="KW-0732">Signal</keyword>
<evidence type="ECO:0000256" key="2">
    <source>
        <dbReference type="SAM" id="SignalP"/>
    </source>
</evidence>
<feature type="signal peptide" evidence="2">
    <location>
        <begin position="1"/>
        <end position="18"/>
    </location>
</feature>
<reference evidence="3 4" key="1">
    <citation type="submission" date="2019-03" db="EMBL/GenBank/DDBJ databases">
        <title>Genomic Encyclopedia of Type Strains, Phase IV (KMG-IV): sequencing the most valuable type-strain genomes for metagenomic binning, comparative biology and taxonomic classification.</title>
        <authorList>
            <person name="Goeker M."/>
        </authorList>
    </citation>
    <scope>NUCLEOTIDE SEQUENCE [LARGE SCALE GENOMIC DNA]</scope>
    <source>
        <strain evidence="3 4">DSM 24179</strain>
    </source>
</reference>
<feature type="chain" id="PRO_5020471206" evidence="2">
    <location>
        <begin position="19"/>
        <end position="217"/>
    </location>
</feature>
<proteinExistence type="predicted"/>
<dbReference type="InterPro" id="IPR004564">
    <property type="entry name" value="OM_lipoprot_carrier_LolA-like"/>
</dbReference>
<evidence type="ECO:0000313" key="4">
    <source>
        <dbReference type="Proteomes" id="UP000295221"/>
    </source>
</evidence>
<name>A0A4R2GG42_9BACT</name>
<dbReference type="CDD" id="cd16325">
    <property type="entry name" value="LolA"/>
    <property type="match status" value="1"/>
</dbReference>
<keyword evidence="4" id="KW-1185">Reference proteome</keyword>
<dbReference type="SUPFAM" id="SSF89392">
    <property type="entry name" value="Prokaryotic lipoproteins and lipoprotein localization factors"/>
    <property type="match status" value="1"/>
</dbReference>
<dbReference type="Gene3D" id="2.50.20.10">
    <property type="entry name" value="Lipoprotein localisation LolA/LolB/LppX"/>
    <property type="match status" value="1"/>
</dbReference>
<protein>
    <submittedName>
        <fullName evidence="3">Outer membrane lipoprotein-sorting protein</fullName>
    </submittedName>
</protein>
<dbReference type="PANTHER" id="PTHR35869">
    <property type="entry name" value="OUTER-MEMBRANE LIPOPROTEIN CARRIER PROTEIN"/>
    <property type="match status" value="1"/>
</dbReference>
<dbReference type="EMBL" id="SLWK01000011">
    <property type="protein sequence ID" value="TCO06931.1"/>
    <property type="molecule type" value="Genomic_DNA"/>
</dbReference>
<dbReference type="PANTHER" id="PTHR35869:SF1">
    <property type="entry name" value="OUTER-MEMBRANE LIPOPROTEIN CARRIER PROTEIN"/>
    <property type="match status" value="1"/>
</dbReference>
<dbReference type="OrthoDB" id="9810685at2"/>
<dbReference type="InterPro" id="IPR029046">
    <property type="entry name" value="LolA/LolB/LppX"/>
</dbReference>
<sequence length="217" mass="24847">MKKIIATSLILFSILAMATSQDPAVFRAREILDKVSEKTRSYKTIKADFTFTLDNLQAQVTDSHDGSILIKGDKFKIDLMGVETFNNGNTMWMFMRDVNEVNISDPEMMEDDLLNPATIFTIYEEGFRYIHAGESTIKGKTVDIIDLFPDKRNQPYTRIKLYIYRDSLQFAKIEQIGRDGTNYIIDINKMETNLTVDDSTFSFDASKHPGVEVVDLR</sequence>
<dbReference type="Pfam" id="PF16584">
    <property type="entry name" value="LolA_2"/>
    <property type="match status" value="1"/>
</dbReference>